<evidence type="ECO:0000313" key="2">
    <source>
        <dbReference type="Proteomes" id="UP000824469"/>
    </source>
</evidence>
<sequence>ILEYDKEITMNALVDGWLLRNILIDTGAKVNVLTLYAWHQMGRPSLQPSSNVLYMAKETKTMPIRILKDALITIQGAKFTGDFKVLVLTE</sequence>
<gene>
    <name evidence="1" type="ORF">KI387_011134</name>
</gene>
<name>A0AA38FM15_TAXCH</name>
<dbReference type="InterPro" id="IPR021109">
    <property type="entry name" value="Peptidase_aspartic_dom_sf"/>
</dbReference>
<dbReference type="AlphaFoldDB" id="A0AA38FM15"/>
<evidence type="ECO:0000313" key="1">
    <source>
        <dbReference type="EMBL" id="KAH9306730.1"/>
    </source>
</evidence>
<protein>
    <recommendedName>
        <fullName evidence="3">Peptidase A2 domain-containing protein</fullName>
    </recommendedName>
</protein>
<proteinExistence type="predicted"/>
<evidence type="ECO:0008006" key="3">
    <source>
        <dbReference type="Google" id="ProtNLM"/>
    </source>
</evidence>
<dbReference type="Gene3D" id="2.40.70.10">
    <property type="entry name" value="Acid Proteases"/>
    <property type="match status" value="1"/>
</dbReference>
<feature type="non-terminal residue" evidence="1">
    <location>
        <position position="90"/>
    </location>
</feature>
<accession>A0AA38FM15</accession>
<reference evidence="1 2" key="1">
    <citation type="journal article" date="2021" name="Nat. Plants">
        <title>The Taxus genome provides insights into paclitaxel biosynthesis.</title>
        <authorList>
            <person name="Xiong X."/>
            <person name="Gou J."/>
            <person name="Liao Q."/>
            <person name="Li Y."/>
            <person name="Zhou Q."/>
            <person name="Bi G."/>
            <person name="Li C."/>
            <person name="Du R."/>
            <person name="Wang X."/>
            <person name="Sun T."/>
            <person name="Guo L."/>
            <person name="Liang H."/>
            <person name="Lu P."/>
            <person name="Wu Y."/>
            <person name="Zhang Z."/>
            <person name="Ro D.K."/>
            <person name="Shang Y."/>
            <person name="Huang S."/>
            <person name="Yan J."/>
        </authorList>
    </citation>
    <scope>NUCLEOTIDE SEQUENCE [LARGE SCALE GENOMIC DNA]</scope>
    <source>
        <strain evidence="1">Ta-2019</strain>
    </source>
</reference>
<organism evidence="1 2">
    <name type="scientific">Taxus chinensis</name>
    <name type="common">Chinese yew</name>
    <name type="synonym">Taxus wallichiana var. chinensis</name>
    <dbReference type="NCBI Taxonomy" id="29808"/>
    <lineage>
        <taxon>Eukaryota</taxon>
        <taxon>Viridiplantae</taxon>
        <taxon>Streptophyta</taxon>
        <taxon>Embryophyta</taxon>
        <taxon>Tracheophyta</taxon>
        <taxon>Spermatophyta</taxon>
        <taxon>Pinopsida</taxon>
        <taxon>Pinidae</taxon>
        <taxon>Conifers II</taxon>
        <taxon>Cupressales</taxon>
        <taxon>Taxaceae</taxon>
        <taxon>Taxus</taxon>
    </lineage>
</organism>
<keyword evidence="2" id="KW-1185">Reference proteome</keyword>
<comment type="caution">
    <text evidence="1">The sequence shown here is derived from an EMBL/GenBank/DDBJ whole genome shotgun (WGS) entry which is preliminary data.</text>
</comment>
<dbReference type="EMBL" id="JAHRHJ020000008">
    <property type="protein sequence ID" value="KAH9306730.1"/>
    <property type="molecule type" value="Genomic_DNA"/>
</dbReference>
<dbReference type="Proteomes" id="UP000824469">
    <property type="component" value="Unassembled WGS sequence"/>
</dbReference>
<dbReference type="SUPFAM" id="SSF50630">
    <property type="entry name" value="Acid proteases"/>
    <property type="match status" value="1"/>
</dbReference>
<feature type="non-terminal residue" evidence="1">
    <location>
        <position position="1"/>
    </location>
</feature>